<evidence type="ECO:0000313" key="2">
    <source>
        <dbReference type="Proteomes" id="UP000291483"/>
    </source>
</evidence>
<protein>
    <submittedName>
        <fullName evidence="1">Uncharacterized protein DUF3151</fullName>
    </submittedName>
</protein>
<dbReference type="Proteomes" id="UP000291483">
    <property type="component" value="Unassembled WGS sequence"/>
</dbReference>
<sequence length="176" mass="18707">MTGDDSLGPAEIELPDAPTVREALASANRDEVADLVLRHPESPLAWAELSDIAHADGRVLDAYAYALVAHARAGDALQDAGWQPGDAVPWRLRSNRGVLRAAYALRRSASAIGAHDEADRLGDFLQSVDPTAVGRIEVKYTTTQLLPVITPEMIAAATPPTEVSTGSTTMVIRGED</sequence>
<keyword evidence="2" id="KW-1185">Reference proteome</keyword>
<dbReference type="EMBL" id="SHLC01000001">
    <property type="protein sequence ID" value="RZU63827.1"/>
    <property type="molecule type" value="Genomic_DNA"/>
</dbReference>
<dbReference type="RefSeq" id="WP_165397245.1">
    <property type="nucleotide sequence ID" value="NZ_SHLC01000001.1"/>
</dbReference>
<dbReference type="AlphaFoldDB" id="A0A4Q8AHE5"/>
<proteinExistence type="predicted"/>
<name>A0A4Q8AHE5_9MICO</name>
<accession>A0A4Q8AHE5</accession>
<gene>
    <name evidence="1" type="ORF">EV379_0116</name>
</gene>
<dbReference type="InterPro" id="IPR014487">
    <property type="entry name" value="DUF3151"/>
</dbReference>
<dbReference type="Pfam" id="PF11349">
    <property type="entry name" value="DUF3151"/>
    <property type="match status" value="1"/>
</dbReference>
<evidence type="ECO:0000313" key="1">
    <source>
        <dbReference type="EMBL" id="RZU63827.1"/>
    </source>
</evidence>
<comment type="caution">
    <text evidence="1">The sequence shown here is derived from an EMBL/GenBank/DDBJ whole genome shotgun (WGS) entry which is preliminary data.</text>
</comment>
<organism evidence="1 2">
    <name type="scientific">Microterricola gilva</name>
    <dbReference type="NCBI Taxonomy" id="393267"/>
    <lineage>
        <taxon>Bacteria</taxon>
        <taxon>Bacillati</taxon>
        <taxon>Actinomycetota</taxon>
        <taxon>Actinomycetes</taxon>
        <taxon>Micrococcales</taxon>
        <taxon>Microbacteriaceae</taxon>
        <taxon>Microterricola</taxon>
    </lineage>
</organism>
<reference evidence="1 2" key="1">
    <citation type="submission" date="2019-02" db="EMBL/GenBank/DDBJ databases">
        <title>Sequencing the genomes of 1000 actinobacteria strains.</title>
        <authorList>
            <person name="Klenk H.-P."/>
        </authorList>
    </citation>
    <scope>NUCLEOTIDE SEQUENCE [LARGE SCALE GENOMIC DNA]</scope>
    <source>
        <strain evidence="1 2">DSM 18319</strain>
    </source>
</reference>